<dbReference type="InterPro" id="IPR000315">
    <property type="entry name" value="Znf_B-box"/>
</dbReference>
<dbReference type="SMART" id="SM00589">
    <property type="entry name" value="PRY"/>
    <property type="match status" value="1"/>
</dbReference>
<dbReference type="InterPro" id="IPR006574">
    <property type="entry name" value="PRY"/>
</dbReference>
<protein>
    <submittedName>
        <fullName evidence="9">Uncharacterized protein</fullName>
    </submittedName>
</protein>
<dbReference type="Pfam" id="PF15227">
    <property type="entry name" value="zf-C3HC4_4"/>
    <property type="match status" value="1"/>
</dbReference>
<dbReference type="PROSITE" id="PS50188">
    <property type="entry name" value="B302_SPRY"/>
    <property type="match status" value="1"/>
</dbReference>
<dbReference type="SUPFAM" id="SSF49899">
    <property type="entry name" value="Concanavalin A-like lectins/glucanases"/>
    <property type="match status" value="1"/>
</dbReference>
<evidence type="ECO:0000313" key="9">
    <source>
        <dbReference type="Ensembl" id="ENSVKKP00000006436.1"/>
    </source>
</evidence>
<evidence type="ECO:0000259" key="7">
    <source>
        <dbReference type="PROSITE" id="PS50119"/>
    </source>
</evidence>
<dbReference type="PANTHER" id="PTHR24103">
    <property type="entry name" value="E3 UBIQUITIN-PROTEIN LIGASE TRIM"/>
    <property type="match status" value="1"/>
</dbReference>
<evidence type="ECO:0000259" key="8">
    <source>
        <dbReference type="PROSITE" id="PS50188"/>
    </source>
</evidence>
<proteinExistence type="predicted"/>
<keyword evidence="10" id="KW-1185">Reference proteome</keyword>
<dbReference type="Gene3D" id="2.60.120.920">
    <property type="match status" value="1"/>
</dbReference>
<dbReference type="InterPro" id="IPR001870">
    <property type="entry name" value="B30.2/SPRY"/>
</dbReference>
<dbReference type="Pfam" id="PF00643">
    <property type="entry name" value="zf-B_box"/>
    <property type="match status" value="1"/>
</dbReference>
<dbReference type="CDD" id="cd19762">
    <property type="entry name" value="Bbox2_TRIM7-like"/>
    <property type="match status" value="1"/>
</dbReference>
<evidence type="ECO:0000256" key="5">
    <source>
        <dbReference type="SAM" id="Coils"/>
    </source>
</evidence>
<evidence type="ECO:0000259" key="6">
    <source>
        <dbReference type="PROSITE" id="PS50089"/>
    </source>
</evidence>
<evidence type="ECO:0000313" key="10">
    <source>
        <dbReference type="Proteomes" id="UP000694545"/>
    </source>
</evidence>
<evidence type="ECO:0000256" key="4">
    <source>
        <dbReference type="PROSITE-ProRule" id="PRU00024"/>
    </source>
</evidence>
<keyword evidence="2 4" id="KW-0863">Zinc-finger</keyword>
<dbReference type="InterPro" id="IPR013083">
    <property type="entry name" value="Znf_RING/FYVE/PHD"/>
</dbReference>
<dbReference type="InterPro" id="IPR013320">
    <property type="entry name" value="ConA-like_dom_sf"/>
</dbReference>
<dbReference type="Ensembl" id="ENSVKKT00000006606.1">
    <property type="protein sequence ID" value="ENSVKKP00000006436.1"/>
    <property type="gene ID" value="ENSVKKG00000004663.1"/>
</dbReference>
<dbReference type="AlphaFoldDB" id="A0A8D2J314"/>
<evidence type="ECO:0000256" key="1">
    <source>
        <dbReference type="ARBA" id="ARBA00022723"/>
    </source>
</evidence>
<accession>A0A8D2J314</accession>
<dbReference type="SMART" id="SM00336">
    <property type="entry name" value="BBOX"/>
    <property type="match status" value="1"/>
</dbReference>
<dbReference type="PROSITE" id="PS50089">
    <property type="entry name" value="ZF_RING_2"/>
    <property type="match status" value="1"/>
</dbReference>
<reference evidence="9" key="2">
    <citation type="submission" date="2025-09" db="UniProtKB">
        <authorList>
            <consortium name="Ensembl"/>
        </authorList>
    </citation>
    <scope>IDENTIFICATION</scope>
</reference>
<dbReference type="PROSITE" id="PS00518">
    <property type="entry name" value="ZF_RING_1"/>
    <property type="match status" value="1"/>
</dbReference>
<keyword evidence="5" id="KW-0175">Coiled coil</keyword>
<keyword evidence="3" id="KW-0862">Zinc</keyword>
<keyword evidence="1" id="KW-0479">Metal-binding</keyword>
<dbReference type="InterPro" id="IPR043136">
    <property type="entry name" value="B30.2/SPRY_sf"/>
</dbReference>
<dbReference type="Pfam" id="PF00622">
    <property type="entry name" value="SPRY"/>
    <property type="match status" value="1"/>
</dbReference>
<dbReference type="SUPFAM" id="SSF57845">
    <property type="entry name" value="B-box zinc-binding domain"/>
    <property type="match status" value="1"/>
</dbReference>
<dbReference type="Gene3D" id="3.30.40.10">
    <property type="entry name" value="Zinc/RING finger domain, C3HC4 (zinc finger)"/>
    <property type="match status" value="1"/>
</dbReference>
<dbReference type="Proteomes" id="UP000694545">
    <property type="component" value="Unplaced"/>
</dbReference>
<name>A0A8D2J314_VARKO</name>
<organism evidence="9 10">
    <name type="scientific">Varanus komodoensis</name>
    <name type="common">Komodo dragon</name>
    <dbReference type="NCBI Taxonomy" id="61221"/>
    <lineage>
        <taxon>Eukaryota</taxon>
        <taxon>Metazoa</taxon>
        <taxon>Chordata</taxon>
        <taxon>Craniata</taxon>
        <taxon>Vertebrata</taxon>
        <taxon>Euteleostomi</taxon>
        <taxon>Lepidosauria</taxon>
        <taxon>Squamata</taxon>
        <taxon>Bifurcata</taxon>
        <taxon>Unidentata</taxon>
        <taxon>Episquamata</taxon>
        <taxon>Toxicofera</taxon>
        <taxon>Anguimorpha</taxon>
        <taxon>Paleoanguimorpha</taxon>
        <taxon>Varanoidea</taxon>
        <taxon>Varanidae</taxon>
        <taxon>Varanus</taxon>
    </lineage>
</organism>
<sequence length="405" mass="45471">PQSEDGEESACSICLDYFRDPVSITECGHNFCRACLSKCSKESDRKASCPQCKGTFQKRNLRYNRHLARIVEIARKIKGAEGKVQLCEKHWEPQKLFCKDHEAPICLVCDRAKEHKDHQVVPLEEASQEYQVGDILPGERLTPFPAPAAHSRLSTLSLQEQAKAEREEMVAQFRRLHRFLEEQEKHLLAQVDQLQEQIARKAEDNLARLSKELSSLEGIMREVEEKSQQPAAELLQVGGGRSPHIPQGGANVTLDPDTAHPRLLLSEDHKSRFSNFLFVLGCEGFTVGRHSWKVRVGSEGKWAVGVARESVNRKGPVHFSPKEGFWVLWYSGDTCKACINLSFALPVSGEPKTIRVSLNCDGGQVAFYDADREMLLYAFSGVPCAGEPLFPFFYVYGDALLRISS</sequence>
<dbReference type="InterPro" id="IPR001841">
    <property type="entry name" value="Znf_RING"/>
</dbReference>
<dbReference type="CDD" id="cd16594">
    <property type="entry name" value="RING-HC_TRIM7-like_C-IV"/>
    <property type="match status" value="1"/>
</dbReference>
<evidence type="ECO:0000256" key="2">
    <source>
        <dbReference type="ARBA" id="ARBA00022771"/>
    </source>
</evidence>
<dbReference type="OMA" id="GYWVIEM"/>
<feature type="domain" description="RING-type" evidence="6">
    <location>
        <begin position="11"/>
        <end position="53"/>
    </location>
</feature>
<feature type="domain" description="B30.2/SPRY" evidence="8">
    <location>
        <begin position="219"/>
        <end position="405"/>
    </location>
</feature>
<reference evidence="9" key="1">
    <citation type="submission" date="2025-08" db="UniProtKB">
        <authorList>
            <consortium name="Ensembl"/>
        </authorList>
    </citation>
    <scope>IDENTIFICATION</scope>
</reference>
<dbReference type="InterPro" id="IPR003877">
    <property type="entry name" value="SPRY_dom"/>
</dbReference>
<dbReference type="SMART" id="SM00184">
    <property type="entry name" value="RING"/>
    <property type="match status" value="1"/>
</dbReference>
<dbReference type="Pfam" id="PF13765">
    <property type="entry name" value="PRY"/>
    <property type="match status" value="1"/>
</dbReference>
<dbReference type="SUPFAM" id="SSF57850">
    <property type="entry name" value="RING/U-box"/>
    <property type="match status" value="1"/>
</dbReference>
<dbReference type="InterPro" id="IPR050143">
    <property type="entry name" value="TRIM/RBCC"/>
</dbReference>
<dbReference type="GO" id="GO:0008270">
    <property type="term" value="F:zinc ion binding"/>
    <property type="evidence" value="ECO:0007669"/>
    <property type="project" value="UniProtKB-KW"/>
</dbReference>
<dbReference type="InterPro" id="IPR017907">
    <property type="entry name" value="Znf_RING_CS"/>
</dbReference>
<feature type="domain" description="B box-type" evidence="7">
    <location>
        <begin position="82"/>
        <end position="123"/>
    </location>
</feature>
<feature type="coiled-coil region" evidence="5">
    <location>
        <begin position="177"/>
        <end position="226"/>
    </location>
</feature>
<dbReference type="Gene3D" id="3.30.160.60">
    <property type="entry name" value="Classic Zinc Finger"/>
    <property type="match status" value="1"/>
</dbReference>
<evidence type="ECO:0000256" key="3">
    <source>
        <dbReference type="ARBA" id="ARBA00022833"/>
    </source>
</evidence>
<dbReference type="SMART" id="SM00449">
    <property type="entry name" value="SPRY"/>
    <property type="match status" value="1"/>
</dbReference>
<dbReference type="PROSITE" id="PS50119">
    <property type="entry name" value="ZF_BBOX"/>
    <property type="match status" value="1"/>
</dbReference>